<dbReference type="AlphaFoldDB" id="A0A371IC15"/>
<evidence type="ECO:0000313" key="3">
    <source>
        <dbReference type="Proteomes" id="UP000257109"/>
    </source>
</evidence>
<gene>
    <name evidence="2" type="ORF">CR513_02593</name>
</gene>
<proteinExistence type="predicted"/>
<feature type="region of interest" description="Disordered" evidence="1">
    <location>
        <begin position="1"/>
        <end position="41"/>
    </location>
</feature>
<evidence type="ECO:0000313" key="2">
    <source>
        <dbReference type="EMBL" id="RDY12583.1"/>
    </source>
</evidence>
<feature type="non-terminal residue" evidence="2">
    <location>
        <position position="1"/>
    </location>
</feature>
<feature type="region of interest" description="Disordered" evidence="1">
    <location>
        <begin position="76"/>
        <end position="95"/>
    </location>
</feature>
<accession>A0A371IC15</accession>
<organism evidence="2 3">
    <name type="scientific">Mucuna pruriens</name>
    <name type="common">Velvet bean</name>
    <name type="synonym">Dolichos pruriens</name>
    <dbReference type="NCBI Taxonomy" id="157652"/>
    <lineage>
        <taxon>Eukaryota</taxon>
        <taxon>Viridiplantae</taxon>
        <taxon>Streptophyta</taxon>
        <taxon>Embryophyta</taxon>
        <taxon>Tracheophyta</taxon>
        <taxon>Spermatophyta</taxon>
        <taxon>Magnoliopsida</taxon>
        <taxon>eudicotyledons</taxon>
        <taxon>Gunneridae</taxon>
        <taxon>Pentapetalae</taxon>
        <taxon>rosids</taxon>
        <taxon>fabids</taxon>
        <taxon>Fabales</taxon>
        <taxon>Fabaceae</taxon>
        <taxon>Papilionoideae</taxon>
        <taxon>50 kb inversion clade</taxon>
        <taxon>NPAAA clade</taxon>
        <taxon>indigoferoid/millettioid clade</taxon>
        <taxon>Phaseoleae</taxon>
        <taxon>Mucuna</taxon>
    </lineage>
</organism>
<dbReference type="Proteomes" id="UP000257109">
    <property type="component" value="Unassembled WGS sequence"/>
</dbReference>
<reference evidence="2" key="1">
    <citation type="submission" date="2018-05" db="EMBL/GenBank/DDBJ databases">
        <title>Draft genome of Mucuna pruriens seed.</title>
        <authorList>
            <person name="Nnadi N.E."/>
            <person name="Vos R."/>
            <person name="Hasami M.H."/>
            <person name="Devisetty U.K."/>
            <person name="Aguiy J.C."/>
        </authorList>
    </citation>
    <scope>NUCLEOTIDE SEQUENCE [LARGE SCALE GENOMIC DNA]</scope>
    <source>
        <strain evidence="2">JCA_2017</strain>
    </source>
</reference>
<feature type="compositionally biased region" description="Acidic residues" evidence="1">
    <location>
        <begin position="30"/>
        <end position="40"/>
    </location>
</feature>
<feature type="compositionally biased region" description="Polar residues" evidence="1">
    <location>
        <begin position="77"/>
        <end position="95"/>
    </location>
</feature>
<protein>
    <submittedName>
        <fullName evidence="2">Uncharacterized protein</fullName>
    </submittedName>
</protein>
<evidence type="ECO:0000256" key="1">
    <source>
        <dbReference type="SAM" id="MobiDB-lite"/>
    </source>
</evidence>
<dbReference type="EMBL" id="QJKJ01000441">
    <property type="protein sequence ID" value="RDY12583.1"/>
    <property type="molecule type" value="Genomic_DNA"/>
</dbReference>
<sequence length="95" mass="10304">MRHRGQPTRSMALVSSASEDTHELSNDCTETGDDIEDSEDMSEKDIEVAVLGGDKFSLNSNLGLLALLLISLHNSNIQPKTKSGGANNRTMQEET</sequence>
<comment type="caution">
    <text evidence="2">The sequence shown here is derived from an EMBL/GenBank/DDBJ whole genome shotgun (WGS) entry which is preliminary data.</text>
</comment>
<keyword evidence="3" id="KW-1185">Reference proteome</keyword>
<name>A0A371IC15_MUCPR</name>
<feature type="compositionally biased region" description="Polar residues" evidence="1">
    <location>
        <begin position="7"/>
        <end position="18"/>
    </location>
</feature>